<feature type="transmembrane region" description="Helical" evidence="5">
    <location>
        <begin position="244"/>
        <end position="263"/>
    </location>
</feature>
<dbReference type="OrthoDB" id="9806809at2"/>
<feature type="transmembrane region" description="Helical" evidence="5">
    <location>
        <begin position="373"/>
        <end position="401"/>
    </location>
</feature>
<dbReference type="PANTHER" id="PTHR42744">
    <property type="entry name" value="BINDING-PROTEIN-DEPENDENT TRANSPORT SYSTEMS INNER MEMBRANE COMPONENT"/>
    <property type="match status" value="1"/>
</dbReference>
<feature type="domain" description="ABC transmembrane type-1" evidence="6">
    <location>
        <begin position="379"/>
        <end position="565"/>
    </location>
</feature>
<evidence type="ECO:0000256" key="5">
    <source>
        <dbReference type="RuleBase" id="RU363032"/>
    </source>
</evidence>
<dbReference type="SUPFAM" id="SSF161098">
    <property type="entry name" value="MetI-like"/>
    <property type="match status" value="2"/>
</dbReference>
<feature type="transmembrane region" description="Helical" evidence="5">
    <location>
        <begin position="335"/>
        <end position="353"/>
    </location>
</feature>
<feature type="transmembrane region" description="Helical" evidence="5">
    <location>
        <begin position="548"/>
        <end position="566"/>
    </location>
</feature>
<feature type="transmembrane region" description="Helical" evidence="5">
    <location>
        <begin position="192"/>
        <end position="210"/>
    </location>
</feature>
<evidence type="ECO:0000256" key="4">
    <source>
        <dbReference type="ARBA" id="ARBA00023136"/>
    </source>
</evidence>
<feature type="transmembrane region" description="Helical" evidence="5">
    <location>
        <begin position="413"/>
        <end position="434"/>
    </location>
</feature>
<organism evidence="7 8">
    <name type="scientific">Flexivirga caeni</name>
    <dbReference type="NCBI Taxonomy" id="2294115"/>
    <lineage>
        <taxon>Bacteria</taxon>
        <taxon>Bacillati</taxon>
        <taxon>Actinomycetota</taxon>
        <taxon>Actinomycetes</taxon>
        <taxon>Micrococcales</taxon>
        <taxon>Dermacoccaceae</taxon>
        <taxon>Flexivirga</taxon>
    </lineage>
</organism>
<feature type="transmembrane region" description="Helical" evidence="5">
    <location>
        <begin position="20"/>
        <end position="38"/>
    </location>
</feature>
<evidence type="ECO:0000256" key="1">
    <source>
        <dbReference type="ARBA" id="ARBA00004141"/>
    </source>
</evidence>
<feature type="transmembrane region" description="Helical" evidence="5">
    <location>
        <begin position="68"/>
        <end position="90"/>
    </location>
</feature>
<comment type="similarity">
    <text evidence="5">Belongs to the binding-protein-dependent transport system permease family.</text>
</comment>
<proteinExistence type="inferred from homology"/>
<dbReference type="PROSITE" id="PS50928">
    <property type="entry name" value="ABC_TM1"/>
    <property type="match status" value="2"/>
</dbReference>
<sequence>MTMLRPFAGPTGSTRSRTTLAADLVVAASIAILFWLLLRMTGTISSPFNRNHAPTTVSTDPSNLPLDAALSLLRMFVALAASVLFTFVYATAAARSRRAEKVLLPILDILQSVPVLSFLGITMSIWLTLFPHSTLGVECACIFAVFTSQAWNITFAFYHSLVTQPPELDEAARLLRLTKWQRFWQLDVPSGMIPLVWNGMMSFGGGWFFLTASEIISVNNHTYALPGIGSYVGAATAHEQIGRVFLAIGVMVVMIIAVNVLFWRPITAWAERFRIENSESAEQPRSVTLDLLRRSRIPHLIAIPLRPVARALDKITRPFGIADRPLVVNPVRRRAIDVVYAVAVLALVAWGLVKMLDYISTSCGLGQFPHAFLLGLATFARVLVLVVASSVIWVPIGVWIGMNPKVNRFAQPIVQVCASFPANFLFPFVTLLLIKTGISLNIAGIFLMALGAQWYILFNVIAGASAIPNDLREAADNLQLSRRLRWKTLILPAIFGTWVTGAITAAGGAWNASIVAEVVTYGKTTLTATGLGAYIAQATTVGNFGKELVGVTVMSAFVVGLNRTVWRKLYRLADTRFSLN</sequence>
<comment type="subcellular location">
    <subcellularLocation>
        <location evidence="5">Cell membrane</location>
        <topology evidence="5">Multi-pass membrane protein</topology>
    </subcellularLocation>
    <subcellularLocation>
        <location evidence="1">Membrane</location>
        <topology evidence="1">Multi-pass membrane protein</topology>
    </subcellularLocation>
</comment>
<dbReference type="InterPro" id="IPR035906">
    <property type="entry name" value="MetI-like_sf"/>
</dbReference>
<keyword evidence="4 5" id="KW-0472">Membrane</keyword>
<evidence type="ECO:0000259" key="6">
    <source>
        <dbReference type="PROSITE" id="PS50928"/>
    </source>
</evidence>
<dbReference type="Gene3D" id="1.10.3720.10">
    <property type="entry name" value="MetI-like"/>
    <property type="match status" value="2"/>
</dbReference>
<evidence type="ECO:0000313" key="8">
    <source>
        <dbReference type="Proteomes" id="UP000271678"/>
    </source>
</evidence>
<dbReference type="PANTHER" id="PTHR42744:SF1">
    <property type="entry name" value="BINDING-PROTEIN-DEPENDENT TRANSPORT SYSTEMS INNER MEMBRANE COMPONENT"/>
    <property type="match status" value="1"/>
</dbReference>
<keyword evidence="8" id="KW-1185">Reference proteome</keyword>
<dbReference type="Pfam" id="PF00528">
    <property type="entry name" value="BPD_transp_1"/>
    <property type="match status" value="2"/>
</dbReference>
<dbReference type="GO" id="GO:0005886">
    <property type="term" value="C:plasma membrane"/>
    <property type="evidence" value="ECO:0007669"/>
    <property type="project" value="UniProtKB-SubCell"/>
</dbReference>
<evidence type="ECO:0000256" key="2">
    <source>
        <dbReference type="ARBA" id="ARBA00022692"/>
    </source>
</evidence>
<keyword evidence="5" id="KW-0813">Transport</keyword>
<dbReference type="GO" id="GO:0055085">
    <property type="term" value="P:transmembrane transport"/>
    <property type="evidence" value="ECO:0007669"/>
    <property type="project" value="InterPro"/>
</dbReference>
<dbReference type="EMBL" id="RJJQ01000020">
    <property type="protein sequence ID" value="RNI19453.1"/>
    <property type="molecule type" value="Genomic_DNA"/>
</dbReference>
<protein>
    <submittedName>
        <fullName evidence="7">ABC transporter permease subunit</fullName>
    </submittedName>
</protein>
<name>A0A3M9M3E4_9MICO</name>
<reference evidence="7 8" key="1">
    <citation type="submission" date="2018-11" db="EMBL/GenBank/DDBJ databases">
        <title>Draft genome of Simplicispira Flexivirga sp. BO-16.</title>
        <authorList>
            <person name="Im W.T."/>
        </authorList>
    </citation>
    <scope>NUCLEOTIDE SEQUENCE [LARGE SCALE GENOMIC DNA]</scope>
    <source>
        <strain evidence="7 8">BO-16</strain>
    </source>
</reference>
<keyword evidence="3 5" id="KW-1133">Transmembrane helix</keyword>
<feature type="transmembrane region" description="Helical" evidence="5">
    <location>
        <begin position="102"/>
        <end position="127"/>
    </location>
</feature>
<evidence type="ECO:0000313" key="7">
    <source>
        <dbReference type="EMBL" id="RNI19453.1"/>
    </source>
</evidence>
<comment type="caution">
    <text evidence="7">The sequence shown here is derived from an EMBL/GenBank/DDBJ whole genome shotgun (WGS) entry which is preliminary data.</text>
</comment>
<dbReference type="RefSeq" id="WP_123272602.1">
    <property type="nucleotide sequence ID" value="NZ_RJJQ01000020.1"/>
</dbReference>
<keyword evidence="2 5" id="KW-0812">Transmembrane</keyword>
<evidence type="ECO:0000256" key="3">
    <source>
        <dbReference type="ARBA" id="ARBA00022989"/>
    </source>
</evidence>
<accession>A0A3M9M3E4</accession>
<dbReference type="InterPro" id="IPR000515">
    <property type="entry name" value="MetI-like"/>
</dbReference>
<dbReference type="Proteomes" id="UP000271678">
    <property type="component" value="Unassembled WGS sequence"/>
</dbReference>
<feature type="transmembrane region" description="Helical" evidence="5">
    <location>
        <begin position="488"/>
        <end position="510"/>
    </location>
</feature>
<feature type="domain" description="ABC transmembrane type-1" evidence="6">
    <location>
        <begin position="68"/>
        <end position="262"/>
    </location>
</feature>
<dbReference type="AlphaFoldDB" id="A0A3M9M3E4"/>
<dbReference type="CDD" id="cd06261">
    <property type="entry name" value="TM_PBP2"/>
    <property type="match status" value="2"/>
</dbReference>
<feature type="transmembrane region" description="Helical" evidence="5">
    <location>
        <begin position="440"/>
        <end position="467"/>
    </location>
</feature>
<gene>
    <name evidence="7" type="ORF">EFY87_16575</name>
</gene>